<comment type="caution">
    <text evidence="1">The sequence shown here is derived from an EMBL/GenBank/DDBJ whole genome shotgun (WGS) entry which is preliminary data.</text>
</comment>
<dbReference type="Gramene" id="PRQ42795">
    <property type="protein sequence ID" value="PRQ42795"/>
    <property type="gene ID" value="RchiOBHm_Chr3g0461541"/>
</dbReference>
<dbReference type="Proteomes" id="UP000238479">
    <property type="component" value="Chromosome 3"/>
</dbReference>
<name>A0A2P6R8N5_ROSCH</name>
<dbReference type="AlphaFoldDB" id="A0A2P6R8N5"/>
<reference evidence="1 2" key="1">
    <citation type="journal article" date="2018" name="Nat. Genet.">
        <title>The Rosa genome provides new insights in the design of modern roses.</title>
        <authorList>
            <person name="Bendahmane M."/>
        </authorList>
    </citation>
    <scope>NUCLEOTIDE SEQUENCE [LARGE SCALE GENOMIC DNA]</scope>
    <source>
        <strain evidence="2">cv. Old Blush</strain>
    </source>
</reference>
<keyword evidence="2" id="KW-1185">Reference proteome</keyword>
<sequence length="66" mass="7347">MGEVEKLNERYTAKVAFSNKEKLEVWKAAATCLVCNKGSVQMELTTALSAAFLWSRRAVGTLRLLL</sequence>
<organism evidence="1 2">
    <name type="scientific">Rosa chinensis</name>
    <name type="common">China rose</name>
    <dbReference type="NCBI Taxonomy" id="74649"/>
    <lineage>
        <taxon>Eukaryota</taxon>
        <taxon>Viridiplantae</taxon>
        <taxon>Streptophyta</taxon>
        <taxon>Embryophyta</taxon>
        <taxon>Tracheophyta</taxon>
        <taxon>Spermatophyta</taxon>
        <taxon>Magnoliopsida</taxon>
        <taxon>eudicotyledons</taxon>
        <taxon>Gunneridae</taxon>
        <taxon>Pentapetalae</taxon>
        <taxon>rosids</taxon>
        <taxon>fabids</taxon>
        <taxon>Rosales</taxon>
        <taxon>Rosaceae</taxon>
        <taxon>Rosoideae</taxon>
        <taxon>Rosoideae incertae sedis</taxon>
        <taxon>Rosa</taxon>
    </lineage>
</organism>
<gene>
    <name evidence="1" type="ORF">RchiOBHm_Chr3g0461541</name>
</gene>
<dbReference type="EMBL" id="PDCK01000041">
    <property type="protein sequence ID" value="PRQ42795.1"/>
    <property type="molecule type" value="Genomic_DNA"/>
</dbReference>
<accession>A0A2P6R8N5</accession>
<proteinExistence type="predicted"/>
<evidence type="ECO:0000313" key="2">
    <source>
        <dbReference type="Proteomes" id="UP000238479"/>
    </source>
</evidence>
<evidence type="ECO:0000313" key="1">
    <source>
        <dbReference type="EMBL" id="PRQ42795.1"/>
    </source>
</evidence>
<protein>
    <submittedName>
        <fullName evidence="1">Uncharacterized protein</fullName>
    </submittedName>
</protein>